<dbReference type="GO" id="GO:0007097">
    <property type="term" value="P:nuclear migration"/>
    <property type="evidence" value="ECO:0007669"/>
    <property type="project" value="EnsemblMetazoa"/>
</dbReference>
<dbReference type="OrthoDB" id="6433611at2759"/>
<feature type="compositionally biased region" description="Polar residues" evidence="6">
    <location>
        <begin position="9"/>
        <end position="20"/>
    </location>
</feature>
<feature type="region of interest" description="Disordered" evidence="6">
    <location>
        <begin position="384"/>
        <end position="471"/>
    </location>
</feature>
<dbReference type="AlphaFoldDB" id="A0A0Q9X2L9"/>
<feature type="compositionally biased region" description="Low complexity" evidence="6">
    <location>
        <begin position="265"/>
        <end position="276"/>
    </location>
</feature>
<feature type="compositionally biased region" description="Low complexity" evidence="6">
    <location>
        <begin position="281"/>
        <end position="295"/>
    </location>
</feature>
<comment type="subcellular location">
    <subcellularLocation>
        <location evidence="1">Cytoplasm</location>
        <location evidence="1">Cytoskeleton</location>
    </subcellularLocation>
</comment>
<feature type="region of interest" description="Disordered" evidence="6">
    <location>
        <begin position="244"/>
        <end position="276"/>
    </location>
</feature>
<feature type="compositionally biased region" description="Polar residues" evidence="6">
    <location>
        <begin position="251"/>
        <end position="264"/>
    </location>
</feature>
<feature type="region of interest" description="Disordered" evidence="6">
    <location>
        <begin position="281"/>
        <end position="300"/>
    </location>
</feature>
<dbReference type="STRING" id="7260.A0A0Q9X2L9"/>
<dbReference type="GO" id="GO:0008017">
    <property type="term" value="F:microtubule binding"/>
    <property type="evidence" value="ECO:0007669"/>
    <property type="project" value="EnsemblMetazoa"/>
</dbReference>
<feature type="compositionally biased region" description="Polar residues" evidence="6">
    <location>
        <begin position="334"/>
        <end position="343"/>
    </location>
</feature>
<evidence type="ECO:0000256" key="4">
    <source>
        <dbReference type="ARBA" id="ARBA00023054"/>
    </source>
</evidence>
<feature type="compositionally biased region" description="Basic and acidic residues" evidence="6">
    <location>
        <begin position="21"/>
        <end position="86"/>
    </location>
</feature>
<dbReference type="GO" id="GO:0060632">
    <property type="term" value="P:regulation of microtubule-based movement"/>
    <property type="evidence" value="ECO:0007669"/>
    <property type="project" value="EnsemblMetazoa"/>
</dbReference>
<organism evidence="7 8">
    <name type="scientific">Drosophila willistoni</name>
    <name type="common">Fruit fly</name>
    <dbReference type="NCBI Taxonomy" id="7260"/>
    <lineage>
        <taxon>Eukaryota</taxon>
        <taxon>Metazoa</taxon>
        <taxon>Ecdysozoa</taxon>
        <taxon>Arthropoda</taxon>
        <taxon>Hexapoda</taxon>
        <taxon>Insecta</taxon>
        <taxon>Pterygota</taxon>
        <taxon>Neoptera</taxon>
        <taxon>Endopterygota</taxon>
        <taxon>Diptera</taxon>
        <taxon>Brachycera</taxon>
        <taxon>Muscomorpha</taxon>
        <taxon>Ephydroidea</taxon>
        <taxon>Drosophilidae</taxon>
        <taxon>Drosophila</taxon>
        <taxon>Sophophora</taxon>
    </lineage>
</organism>
<feature type="compositionally biased region" description="Polar residues" evidence="6">
    <location>
        <begin position="448"/>
        <end position="471"/>
    </location>
</feature>
<feature type="compositionally biased region" description="Polar residues" evidence="6">
    <location>
        <begin position="725"/>
        <end position="734"/>
    </location>
</feature>
<feature type="region of interest" description="Disordered" evidence="6">
    <location>
        <begin position="967"/>
        <end position="1149"/>
    </location>
</feature>
<dbReference type="FunCoup" id="A0A0Q9X2L9">
    <property type="interactions" value="8"/>
</dbReference>
<keyword evidence="3" id="KW-0963">Cytoplasm</keyword>
<evidence type="ECO:0000313" key="8">
    <source>
        <dbReference type="Proteomes" id="UP000007798"/>
    </source>
</evidence>
<gene>
    <name evidence="7" type="primary">Dwil\GK10095</name>
    <name evidence="7" type="ORF">Dwil_GK10095</name>
</gene>
<protein>
    <submittedName>
        <fullName evidence="7">Uncharacterized protein, isoform G</fullName>
    </submittedName>
</protein>
<feature type="compositionally biased region" description="Basic and acidic residues" evidence="6">
    <location>
        <begin position="712"/>
        <end position="724"/>
    </location>
</feature>
<dbReference type="GO" id="GO:0007526">
    <property type="term" value="P:larval somatic muscle development"/>
    <property type="evidence" value="ECO:0007669"/>
    <property type="project" value="EnsemblMetazoa"/>
</dbReference>
<feature type="compositionally biased region" description="Low complexity" evidence="6">
    <location>
        <begin position="646"/>
        <end position="657"/>
    </location>
</feature>
<evidence type="ECO:0000313" key="7">
    <source>
        <dbReference type="EMBL" id="KRF99029.1"/>
    </source>
</evidence>
<feature type="compositionally biased region" description="Basic and acidic residues" evidence="6">
    <location>
        <begin position="859"/>
        <end position="873"/>
    </location>
</feature>
<feature type="region of interest" description="Disordered" evidence="6">
    <location>
        <begin position="320"/>
        <end position="348"/>
    </location>
</feature>
<sequence>MASLGGQHENYSTNPGVENTPQKRPESREGSAERKVSKDREEKLKYARDRQNEERQRKIEELRAQAEAAQRYREQKEEERRRRIEEIRVRDTEKRHQVEERKKAIIEAEKERREYILKKNLERESRIETKKRDRNSIVFAFGSSTPRLLDVPADYGLVSPSAFWGQRRSTSISNVAAGASLSRRSSERELADSGAKKRASSSTDRHDDHRRKSSSMYEVFNWGYSNDEPPKRYSLSIASSEINIDGPAPPNSNSKHITTTAHRQNNNNNSTPITTTTTNAASQHHYNNNNNSNHNSYRKEDIVDTSPIVFRSVYRRKTDLMPTIPSPRDGHYGSRSSLSTTPARTPGRAYSMNRLDQLAQPIRRNGEHVRAILERERRERELEMLDETSSLGGGVGRRNAAGSRSKRAGSAGGSGTNSATGNMSRSMTHLAGTTHRERGKYSLGGGISTSFRPLGSTGQRDSSKSMTQISSSWSTYGTTPTIYNHQYQYHNNHHHHHNHNQPQRQSNLGLQTAATKKYLQSSFASSSASFYSNATRRGGQQQYATSTTNPYRYLDLDPNSLLLMNSSSLLVNAGSRSGNATPGGHFNNSRPGSAMSTSTTMSTSGLVPRRPATAPRKPRPASIAGTGMSLEEINKLKKDQKPPVKTTAASPSAQTTPKRTANLMSTSLIVTSSSSRLSSAEKKTPSKRDSPMVPKAASASKALPNRTASSERISRHAKESKTKDTSAMTRSMIVTNSNSSISSTNTTTITTTTTATTSSTLTPPALASAPAPASETAPYVPDQNGVEKVLAADEIPVDNSADVTVAAVKAPITAVSKAEKEALNSVKTEEVAQQVAQAVEPIATDPIPAAAVSAVTANVEEKADEGTEKEELAAPKPQPPQEQTAPKKPSRSKENSEVRELTPPAPNAGPDGNDLMTASMIAKKITTEEEAKAALAERRRLAREEAERQAELERQRLEAERLAELKAQEEEAERQRLFEEESTRLAEEQRRGEEERLRKAIEEAQQREAEEQQKREEEERQRVEREEAEKKAKEEAEKQRVEVAERLKREEKEREERRKRVEAIMSRTRKGGAAATPSKESNDSSKAAATEGPKEANPTGGSTSSSSESNSGSSNNSTGGSPSTPAVTPSVTADSASEPPNSQAMYEQSVVDKENSLINSFSTMIIDENAKNLQQQQVSNGKLLAEFTTNTPAVANGNGHIENVNNKNDINLLQDTVTPTATQLIDLSIESQQDLHLNNNNSLLTSTAATTTLVTADSHENKGANPSSH</sequence>
<name>A0A0Q9X2L9_DROWI</name>
<feature type="compositionally biased region" description="Low complexity" evidence="6">
    <location>
        <begin position="1097"/>
        <end position="1125"/>
    </location>
</feature>
<evidence type="ECO:0000256" key="5">
    <source>
        <dbReference type="ARBA" id="ARBA00023212"/>
    </source>
</evidence>
<dbReference type="GO" id="GO:0045177">
    <property type="term" value="C:apical part of cell"/>
    <property type="evidence" value="ECO:0007669"/>
    <property type="project" value="EnsemblMetazoa"/>
</dbReference>
<feature type="compositionally biased region" description="Low complexity" evidence="6">
    <location>
        <begin position="735"/>
        <end position="778"/>
    </location>
</feature>
<keyword evidence="8" id="KW-1185">Reference proteome</keyword>
<dbReference type="PANTHER" id="PTHR15073:SF18">
    <property type="entry name" value="ENSCONSIN, ISOFORM F"/>
    <property type="match status" value="1"/>
</dbReference>
<evidence type="ECO:0000256" key="1">
    <source>
        <dbReference type="ARBA" id="ARBA00004245"/>
    </source>
</evidence>
<feature type="compositionally biased region" description="Basic and acidic residues" evidence="6">
    <location>
        <begin position="184"/>
        <end position="195"/>
    </location>
</feature>
<feature type="compositionally biased region" description="Polar residues" evidence="6">
    <location>
        <begin position="1126"/>
        <end position="1146"/>
    </location>
</feature>
<dbReference type="EMBL" id="CH964095">
    <property type="protein sequence ID" value="KRF99029.1"/>
    <property type="molecule type" value="Genomic_DNA"/>
</dbReference>
<feature type="compositionally biased region" description="Low complexity" evidence="6">
    <location>
        <begin position="665"/>
        <end position="678"/>
    </location>
</feature>
<evidence type="ECO:0000256" key="3">
    <source>
        <dbReference type="ARBA" id="ARBA00022490"/>
    </source>
</evidence>
<dbReference type="Pfam" id="PF05672">
    <property type="entry name" value="MAP7"/>
    <property type="match status" value="1"/>
</dbReference>
<comment type="similarity">
    <text evidence="2">Belongs to the MAP7 family.</text>
</comment>
<keyword evidence="4" id="KW-0175">Coiled coil</keyword>
<feature type="compositionally biased region" description="Basic and acidic residues" evidence="6">
    <location>
        <begin position="967"/>
        <end position="1062"/>
    </location>
</feature>
<feature type="compositionally biased region" description="Basic and acidic residues" evidence="6">
    <location>
        <begin position="925"/>
        <end position="952"/>
    </location>
</feature>
<feature type="region of interest" description="Disordered" evidence="6">
    <location>
        <begin position="575"/>
        <end position="779"/>
    </location>
</feature>
<evidence type="ECO:0000256" key="6">
    <source>
        <dbReference type="SAM" id="MobiDB-lite"/>
    </source>
</evidence>
<feature type="compositionally biased region" description="Basic and acidic residues" evidence="6">
    <location>
        <begin position="632"/>
        <end position="642"/>
    </location>
</feature>
<feature type="compositionally biased region" description="Low complexity" evidence="6">
    <location>
        <begin position="595"/>
        <end position="615"/>
    </location>
</feature>
<feature type="compositionally biased region" description="Polar residues" evidence="6">
    <location>
        <begin position="575"/>
        <end position="591"/>
    </location>
</feature>
<feature type="region of interest" description="Disordered" evidence="6">
    <location>
        <begin position="175"/>
        <end position="213"/>
    </location>
</feature>
<proteinExistence type="inferred from homology"/>
<feature type="region of interest" description="Disordered" evidence="6">
    <location>
        <begin position="1"/>
        <end position="86"/>
    </location>
</feature>
<keyword evidence="5" id="KW-0206">Cytoskeleton</keyword>
<feature type="region of interest" description="Disordered" evidence="6">
    <location>
        <begin position="855"/>
        <end position="952"/>
    </location>
</feature>
<dbReference type="GO" id="GO:0046785">
    <property type="term" value="P:microtubule polymerization"/>
    <property type="evidence" value="ECO:0007669"/>
    <property type="project" value="EnsemblMetazoa"/>
</dbReference>
<dbReference type="GO" id="GO:0015630">
    <property type="term" value="C:microtubule cytoskeleton"/>
    <property type="evidence" value="ECO:0007669"/>
    <property type="project" value="InterPro"/>
</dbReference>
<accession>A0A0Q9X2L9</accession>
<dbReference type="InterPro" id="IPR051483">
    <property type="entry name" value="MAP7_domain-containing"/>
</dbReference>
<dbReference type="Proteomes" id="UP000007798">
    <property type="component" value="Unassembled WGS sequence"/>
</dbReference>
<evidence type="ECO:0000256" key="2">
    <source>
        <dbReference type="ARBA" id="ARBA00007525"/>
    </source>
</evidence>
<feature type="compositionally biased region" description="Basic and acidic residues" evidence="6">
    <location>
        <begin position="679"/>
        <end position="690"/>
    </location>
</feature>
<dbReference type="PANTHER" id="PTHR15073">
    <property type="entry name" value="MICROTUBULE-ASSOCIATED PROTEIN"/>
    <property type="match status" value="1"/>
</dbReference>
<dbReference type="InParanoid" id="A0A0Q9X2L9"/>
<reference evidence="7 8" key="1">
    <citation type="journal article" date="2007" name="Nature">
        <title>Evolution of genes and genomes on the Drosophila phylogeny.</title>
        <authorList>
            <consortium name="Drosophila 12 Genomes Consortium"/>
            <person name="Clark A.G."/>
            <person name="Eisen M.B."/>
            <person name="Smith D.R."/>
            <person name="Bergman C.M."/>
            <person name="Oliver B."/>
            <person name="Markow T.A."/>
            <person name="Kaufman T.C."/>
            <person name="Kellis M."/>
            <person name="Gelbart W."/>
            <person name="Iyer V.N."/>
            <person name="Pollard D.A."/>
            <person name="Sackton T.B."/>
            <person name="Larracuente A.M."/>
            <person name="Singh N.D."/>
            <person name="Abad J.P."/>
            <person name="Abt D.N."/>
            <person name="Adryan B."/>
            <person name="Aguade M."/>
            <person name="Akashi H."/>
            <person name="Anderson W.W."/>
            <person name="Aquadro C.F."/>
            <person name="Ardell D.H."/>
            <person name="Arguello R."/>
            <person name="Artieri C.G."/>
            <person name="Barbash D.A."/>
            <person name="Barker D."/>
            <person name="Barsanti P."/>
            <person name="Batterham P."/>
            <person name="Batzoglou S."/>
            <person name="Begun D."/>
            <person name="Bhutkar A."/>
            <person name="Blanco E."/>
            <person name="Bosak S.A."/>
            <person name="Bradley R.K."/>
            <person name="Brand A.D."/>
            <person name="Brent M.R."/>
            <person name="Brooks A.N."/>
            <person name="Brown R.H."/>
            <person name="Butlin R.K."/>
            <person name="Caggese C."/>
            <person name="Calvi B.R."/>
            <person name="Bernardo de Carvalho A."/>
            <person name="Caspi A."/>
            <person name="Castrezana S."/>
            <person name="Celniker S.E."/>
            <person name="Chang J.L."/>
            <person name="Chapple C."/>
            <person name="Chatterji S."/>
            <person name="Chinwalla A."/>
            <person name="Civetta A."/>
            <person name="Clifton S.W."/>
            <person name="Comeron J.M."/>
            <person name="Costello J.C."/>
            <person name="Coyne J.A."/>
            <person name="Daub J."/>
            <person name="David R.G."/>
            <person name="Delcher A.L."/>
            <person name="Delehaunty K."/>
            <person name="Do C.B."/>
            <person name="Ebling H."/>
            <person name="Edwards K."/>
            <person name="Eickbush T."/>
            <person name="Evans J.D."/>
            <person name="Filipski A."/>
            <person name="Findeiss S."/>
            <person name="Freyhult E."/>
            <person name="Fulton L."/>
            <person name="Fulton R."/>
            <person name="Garcia A.C."/>
            <person name="Gardiner A."/>
            <person name="Garfield D.A."/>
            <person name="Garvin B.E."/>
            <person name="Gibson G."/>
            <person name="Gilbert D."/>
            <person name="Gnerre S."/>
            <person name="Godfrey J."/>
            <person name="Good R."/>
            <person name="Gotea V."/>
            <person name="Gravely B."/>
            <person name="Greenberg A.J."/>
            <person name="Griffiths-Jones S."/>
            <person name="Gross S."/>
            <person name="Guigo R."/>
            <person name="Gustafson E.A."/>
            <person name="Haerty W."/>
            <person name="Hahn M.W."/>
            <person name="Halligan D.L."/>
            <person name="Halpern A.L."/>
            <person name="Halter G.M."/>
            <person name="Han M.V."/>
            <person name="Heger A."/>
            <person name="Hillier L."/>
            <person name="Hinrichs A.S."/>
            <person name="Holmes I."/>
            <person name="Hoskins R.A."/>
            <person name="Hubisz M.J."/>
            <person name="Hultmark D."/>
            <person name="Huntley M.A."/>
            <person name="Jaffe D.B."/>
            <person name="Jagadeeshan S."/>
            <person name="Jeck W.R."/>
            <person name="Johnson J."/>
            <person name="Jones C.D."/>
            <person name="Jordan W.C."/>
            <person name="Karpen G.H."/>
            <person name="Kataoka E."/>
            <person name="Keightley P.D."/>
            <person name="Kheradpour P."/>
            <person name="Kirkness E.F."/>
            <person name="Koerich L.B."/>
            <person name="Kristiansen K."/>
            <person name="Kudrna D."/>
            <person name="Kulathinal R.J."/>
            <person name="Kumar S."/>
            <person name="Kwok R."/>
            <person name="Lander E."/>
            <person name="Langley C.H."/>
            <person name="Lapoint R."/>
            <person name="Lazzaro B.P."/>
            <person name="Lee S.J."/>
            <person name="Levesque L."/>
            <person name="Li R."/>
            <person name="Lin C.F."/>
            <person name="Lin M.F."/>
            <person name="Lindblad-Toh K."/>
            <person name="Llopart A."/>
            <person name="Long M."/>
            <person name="Low L."/>
            <person name="Lozovsky E."/>
            <person name="Lu J."/>
            <person name="Luo M."/>
            <person name="Machado C.A."/>
            <person name="Makalowski W."/>
            <person name="Marzo M."/>
            <person name="Matsuda M."/>
            <person name="Matzkin L."/>
            <person name="McAllister B."/>
            <person name="McBride C.S."/>
            <person name="McKernan B."/>
            <person name="McKernan K."/>
            <person name="Mendez-Lago M."/>
            <person name="Minx P."/>
            <person name="Mollenhauer M.U."/>
            <person name="Montooth K."/>
            <person name="Mount S.M."/>
            <person name="Mu X."/>
            <person name="Myers E."/>
            <person name="Negre B."/>
            <person name="Newfeld S."/>
            <person name="Nielsen R."/>
            <person name="Noor M.A."/>
            <person name="O'Grady P."/>
            <person name="Pachter L."/>
            <person name="Papaceit M."/>
            <person name="Parisi M.J."/>
            <person name="Parisi M."/>
            <person name="Parts L."/>
            <person name="Pedersen J.S."/>
            <person name="Pesole G."/>
            <person name="Phillippy A.M."/>
            <person name="Ponting C.P."/>
            <person name="Pop M."/>
            <person name="Porcelli D."/>
            <person name="Powell J.R."/>
            <person name="Prohaska S."/>
            <person name="Pruitt K."/>
            <person name="Puig M."/>
            <person name="Quesneville H."/>
            <person name="Ram K.R."/>
            <person name="Rand D."/>
            <person name="Rasmussen M.D."/>
            <person name="Reed L.K."/>
            <person name="Reenan R."/>
            <person name="Reily A."/>
            <person name="Remington K.A."/>
            <person name="Rieger T.T."/>
            <person name="Ritchie M.G."/>
            <person name="Robin C."/>
            <person name="Rogers Y.H."/>
            <person name="Rohde C."/>
            <person name="Rozas J."/>
            <person name="Rubenfield M.J."/>
            <person name="Ruiz A."/>
            <person name="Russo S."/>
            <person name="Salzberg S.L."/>
            <person name="Sanchez-Gracia A."/>
            <person name="Saranga D.J."/>
            <person name="Sato H."/>
            <person name="Schaeffer S.W."/>
            <person name="Schatz M.C."/>
            <person name="Schlenke T."/>
            <person name="Schwartz R."/>
            <person name="Segarra C."/>
            <person name="Singh R.S."/>
            <person name="Sirot L."/>
            <person name="Sirota M."/>
            <person name="Sisneros N.B."/>
            <person name="Smith C.D."/>
            <person name="Smith T.F."/>
            <person name="Spieth J."/>
            <person name="Stage D.E."/>
            <person name="Stark A."/>
            <person name="Stephan W."/>
            <person name="Strausberg R.L."/>
            <person name="Strempel S."/>
            <person name="Sturgill D."/>
            <person name="Sutton G."/>
            <person name="Sutton G.G."/>
            <person name="Tao W."/>
            <person name="Teichmann S."/>
            <person name="Tobari Y.N."/>
            <person name="Tomimura Y."/>
            <person name="Tsolas J.M."/>
            <person name="Valente V.L."/>
            <person name="Venter E."/>
            <person name="Venter J.C."/>
            <person name="Vicario S."/>
            <person name="Vieira F.G."/>
            <person name="Vilella A.J."/>
            <person name="Villasante A."/>
            <person name="Walenz B."/>
            <person name="Wang J."/>
            <person name="Wasserman M."/>
            <person name="Watts T."/>
            <person name="Wilson D."/>
            <person name="Wilson R.K."/>
            <person name="Wing R.A."/>
            <person name="Wolfner M.F."/>
            <person name="Wong A."/>
            <person name="Wong G.K."/>
            <person name="Wu C.I."/>
            <person name="Wu G."/>
            <person name="Yamamoto D."/>
            <person name="Yang H.P."/>
            <person name="Yang S.P."/>
            <person name="Yorke J.A."/>
            <person name="Yoshida K."/>
            <person name="Zdobnov E."/>
            <person name="Zhang P."/>
            <person name="Zhang Y."/>
            <person name="Zimin A.V."/>
            <person name="Baldwin J."/>
            <person name="Abdouelleil A."/>
            <person name="Abdulkadir J."/>
            <person name="Abebe A."/>
            <person name="Abera B."/>
            <person name="Abreu J."/>
            <person name="Acer S.C."/>
            <person name="Aftuck L."/>
            <person name="Alexander A."/>
            <person name="An P."/>
            <person name="Anderson E."/>
            <person name="Anderson S."/>
            <person name="Arachi H."/>
            <person name="Azer M."/>
            <person name="Bachantsang P."/>
            <person name="Barry A."/>
            <person name="Bayul T."/>
            <person name="Berlin A."/>
            <person name="Bessette D."/>
            <person name="Bloom T."/>
            <person name="Blye J."/>
            <person name="Boguslavskiy L."/>
            <person name="Bonnet C."/>
            <person name="Boukhgalter B."/>
            <person name="Bourzgui I."/>
            <person name="Brown A."/>
            <person name="Cahill P."/>
            <person name="Channer S."/>
            <person name="Cheshatsang Y."/>
            <person name="Chuda L."/>
            <person name="Citroen M."/>
            <person name="Collymore A."/>
            <person name="Cooke P."/>
            <person name="Costello M."/>
            <person name="D'Aco K."/>
            <person name="Daza R."/>
            <person name="De Haan G."/>
            <person name="DeGray S."/>
            <person name="DeMaso C."/>
            <person name="Dhargay N."/>
            <person name="Dooley K."/>
            <person name="Dooley E."/>
            <person name="Doricent M."/>
            <person name="Dorje P."/>
            <person name="Dorjee K."/>
            <person name="Dupes A."/>
            <person name="Elong R."/>
            <person name="Falk J."/>
            <person name="Farina A."/>
            <person name="Faro S."/>
            <person name="Ferguson D."/>
            <person name="Fisher S."/>
            <person name="Foley C.D."/>
            <person name="Franke A."/>
            <person name="Friedrich D."/>
            <person name="Gadbois L."/>
            <person name="Gearin G."/>
            <person name="Gearin C.R."/>
            <person name="Giannoukos G."/>
            <person name="Goode T."/>
            <person name="Graham J."/>
            <person name="Grandbois E."/>
            <person name="Grewal S."/>
            <person name="Gyaltsen K."/>
            <person name="Hafez N."/>
            <person name="Hagos B."/>
            <person name="Hall J."/>
            <person name="Henson C."/>
            <person name="Hollinger A."/>
            <person name="Honan T."/>
            <person name="Huard M.D."/>
            <person name="Hughes L."/>
            <person name="Hurhula B."/>
            <person name="Husby M.E."/>
            <person name="Kamat A."/>
            <person name="Kanga B."/>
            <person name="Kashin S."/>
            <person name="Khazanovich D."/>
            <person name="Kisner P."/>
            <person name="Lance K."/>
            <person name="Lara M."/>
            <person name="Lee W."/>
            <person name="Lennon N."/>
            <person name="Letendre F."/>
            <person name="LeVine R."/>
            <person name="Lipovsky A."/>
            <person name="Liu X."/>
            <person name="Liu J."/>
            <person name="Liu S."/>
            <person name="Lokyitsang T."/>
            <person name="Lokyitsang Y."/>
            <person name="Lubonja R."/>
            <person name="Lui A."/>
            <person name="MacDonald P."/>
            <person name="Magnisalis V."/>
            <person name="Maru K."/>
            <person name="Matthews C."/>
            <person name="McCusker W."/>
            <person name="McDonough S."/>
            <person name="Mehta T."/>
            <person name="Meldrim J."/>
            <person name="Meneus L."/>
            <person name="Mihai O."/>
            <person name="Mihalev A."/>
            <person name="Mihova T."/>
            <person name="Mittelman R."/>
            <person name="Mlenga V."/>
            <person name="Montmayeur A."/>
            <person name="Mulrain L."/>
            <person name="Navidi A."/>
            <person name="Naylor J."/>
            <person name="Negash T."/>
            <person name="Nguyen T."/>
            <person name="Nguyen N."/>
            <person name="Nicol R."/>
            <person name="Norbu C."/>
            <person name="Norbu N."/>
            <person name="Novod N."/>
            <person name="O'Neill B."/>
            <person name="Osman S."/>
            <person name="Markiewicz E."/>
            <person name="Oyono O.L."/>
            <person name="Patti C."/>
            <person name="Phunkhang P."/>
            <person name="Pierre F."/>
            <person name="Priest M."/>
            <person name="Raghuraman S."/>
            <person name="Rege F."/>
            <person name="Reyes R."/>
            <person name="Rise C."/>
            <person name="Rogov P."/>
            <person name="Ross K."/>
            <person name="Ryan E."/>
            <person name="Settipalli S."/>
            <person name="Shea T."/>
            <person name="Sherpa N."/>
            <person name="Shi L."/>
            <person name="Shih D."/>
            <person name="Sparrow T."/>
            <person name="Spaulding J."/>
            <person name="Stalker J."/>
            <person name="Stange-Thomann N."/>
            <person name="Stavropoulos S."/>
            <person name="Stone C."/>
            <person name="Strader C."/>
            <person name="Tesfaye S."/>
            <person name="Thomson T."/>
            <person name="Thoulutsang Y."/>
            <person name="Thoulutsang D."/>
            <person name="Topham K."/>
            <person name="Topping I."/>
            <person name="Tsamla T."/>
            <person name="Vassiliev H."/>
            <person name="Vo A."/>
            <person name="Wangchuk T."/>
            <person name="Wangdi T."/>
            <person name="Weiand M."/>
            <person name="Wilkinson J."/>
            <person name="Wilson A."/>
            <person name="Yadav S."/>
            <person name="Young G."/>
            <person name="Yu Q."/>
            <person name="Zembek L."/>
            <person name="Zhong D."/>
            <person name="Zimmer A."/>
            <person name="Zwirko Z."/>
            <person name="Jaffe D.B."/>
            <person name="Alvarez P."/>
            <person name="Brockman W."/>
            <person name="Butler J."/>
            <person name="Chin C."/>
            <person name="Gnerre S."/>
            <person name="Grabherr M."/>
            <person name="Kleber M."/>
            <person name="Mauceli E."/>
            <person name="MacCallum I."/>
        </authorList>
    </citation>
    <scope>NUCLEOTIDE SEQUENCE [LARGE SCALE GENOMIC DNA]</scope>
    <source>
        <strain evidence="8">Tucson 14030-0811.24</strain>
    </source>
</reference>
<dbReference type="InterPro" id="IPR008604">
    <property type="entry name" value="MAP7_fam"/>
</dbReference>
<feature type="compositionally biased region" description="Basic and acidic residues" evidence="6">
    <location>
        <begin position="891"/>
        <end position="900"/>
    </location>
</feature>
<dbReference type="GO" id="GO:0051299">
    <property type="term" value="P:centrosome separation"/>
    <property type="evidence" value="ECO:0007669"/>
    <property type="project" value="EnsemblMetazoa"/>
</dbReference>